<keyword evidence="4" id="KW-0449">Lipoprotein</keyword>
<evidence type="ECO:0000256" key="5">
    <source>
        <dbReference type="SAM" id="SignalP"/>
    </source>
</evidence>
<name>A0A4Z0M3A4_9GAMM</name>
<dbReference type="InterPro" id="IPR017687">
    <property type="entry name" value="BamB"/>
</dbReference>
<dbReference type="GO" id="GO:0009279">
    <property type="term" value="C:cell outer membrane"/>
    <property type="evidence" value="ECO:0007669"/>
    <property type="project" value="UniProtKB-SubCell"/>
</dbReference>
<comment type="function">
    <text evidence="4">Part of the outer membrane protein assembly complex, which is involved in assembly and insertion of beta-barrel proteins into the outer membrane.</text>
</comment>
<dbReference type="HAMAP" id="MF_00923">
    <property type="entry name" value="OM_assembly_BamB"/>
    <property type="match status" value="1"/>
</dbReference>
<reference evidence="7 8" key="1">
    <citation type="submission" date="2019-04" db="EMBL/GenBank/DDBJ databases">
        <title>Taxonomy of novel Haliea sp. from mangrove soil of West Coast of India.</title>
        <authorList>
            <person name="Verma A."/>
            <person name="Kumar P."/>
            <person name="Krishnamurthi S."/>
        </authorList>
    </citation>
    <scope>NUCLEOTIDE SEQUENCE [LARGE SCALE GENOMIC DNA]</scope>
    <source>
        <strain evidence="7 8">SAOS-164</strain>
    </source>
</reference>
<keyword evidence="3 4" id="KW-0998">Cell outer membrane</keyword>
<feature type="domain" description="Pyrrolo-quinoline quinone repeat" evidence="6">
    <location>
        <begin position="83"/>
        <end position="313"/>
    </location>
</feature>
<evidence type="ECO:0000313" key="8">
    <source>
        <dbReference type="Proteomes" id="UP000298050"/>
    </source>
</evidence>
<organism evidence="7 8">
    <name type="scientific">Mangrovimicrobium sediminis</name>
    <dbReference type="NCBI Taxonomy" id="2562682"/>
    <lineage>
        <taxon>Bacteria</taxon>
        <taxon>Pseudomonadati</taxon>
        <taxon>Pseudomonadota</taxon>
        <taxon>Gammaproteobacteria</taxon>
        <taxon>Cellvibrionales</taxon>
        <taxon>Halieaceae</taxon>
        <taxon>Mangrovimicrobium</taxon>
    </lineage>
</organism>
<dbReference type="EMBL" id="SRLE01000006">
    <property type="protein sequence ID" value="TGD73927.1"/>
    <property type="molecule type" value="Genomic_DNA"/>
</dbReference>
<gene>
    <name evidence="4 7" type="primary">bamB</name>
    <name evidence="7" type="ORF">E4634_07230</name>
</gene>
<keyword evidence="2 4" id="KW-0472">Membrane</keyword>
<dbReference type="SMART" id="SM00564">
    <property type="entry name" value="PQQ"/>
    <property type="match status" value="6"/>
</dbReference>
<dbReference type="Gene3D" id="2.130.10.10">
    <property type="entry name" value="YVTN repeat-like/Quinoprotein amine dehydrogenase"/>
    <property type="match status" value="1"/>
</dbReference>
<dbReference type="PROSITE" id="PS51257">
    <property type="entry name" value="PROKAR_LIPOPROTEIN"/>
    <property type="match status" value="1"/>
</dbReference>
<comment type="subcellular location">
    <subcellularLocation>
        <location evidence="4">Cell outer membrane</location>
        <topology evidence="4">Lipid-anchor</topology>
    </subcellularLocation>
</comment>
<proteinExistence type="inferred from homology"/>
<comment type="similarity">
    <text evidence="4">Belongs to the BamB family.</text>
</comment>
<keyword evidence="1 4" id="KW-0732">Signal</keyword>
<comment type="subunit">
    <text evidence="4">Part of the Bam complex.</text>
</comment>
<evidence type="ECO:0000256" key="3">
    <source>
        <dbReference type="ARBA" id="ARBA00023237"/>
    </source>
</evidence>
<dbReference type="SUPFAM" id="SSF50998">
    <property type="entry name" value="Quinoprotein alcohol dehydrogenase-like"/>
    <property type="match status" value="1"/>
</dbReference>
<dbReference type="InterPro" id="IPR015943">
    <property type="entry name" value="WD40/YVTN_repeat-like_dom_sf"/>
</dbReference>
<evidence type="ECO:0000256" key="2">
    <source>
        <dbReference type="ARBA" id="ARBA00023136"/>
    </source>
</evidence>
<evidence type="ECO:0000259" key="6">
    <source>
        <dbReference type="Pfam" id="PF13360"/>
    </source>
</evidence>
<protein>
    <recommendedName>
        <fullName evidence="4">Outer membrane protein assembly factor BamB</fullName>
    </recommendedName>
</protein>
<evidence type="ECO:0000256" key="1">
    <source>
        <dbReference type="ARBA" id="ARBA00022729"/>
    </source>
</evidence>
<dbReference type="GO" id="GO:0043165">
    <property type="term" value="P:Gram-negative-bacterium-type cell outer membrane assembly"/>
    <property type="evidence" value="ECO:0007669"/>
    <property type="project" value="UniProtKB-UniRule"/>
</dbReference>
<dbReference type="InterPro" id="IPR018391">
    <property type="entry name" value="PQQ_b-propeller_rpt"/>
</dbReference>
<dbReference type="InterPro" id="IPR002372">
    <property type="entry name" value="PQQ_rpt_dom"/>
</dbReference>
<dbReference type="PANTHER" id="PTHR34512">
    <property type="entry name" value="CELL SURFACE PROTEIN"/>
    <property type="match status" value="1"/>
</dbReference>
<comment type="caution">
    <text evidence="7">The sequence shown here is derived from an EMBL/GenBank/DDBJ whole genome shotgun (WGS) entry which is preliminary data.</text>
</comment>
<dbReference type="GO" id="GO:0051205">
    <property type="term" value="P:protein insertion into membrane"/>
    <property type="evidence" value="ECO:0007669"/>
    <property type="project" value="UniProtKB-UniRule"/>
</dbReference>
<dbReference type="InterPro" id="IPR011047">
    <property type="entry name" value="Quinoprotein_ADH-like_sf"/>
</dbReference>
<dbReference type="Proteomes" id="UP000298050">
    <property type="component" value="Unassembled WGS sequence"/>
</dbReference>
<dbReference type="NCBIfam" id="TIGR03300">
    <property type="entry name" value="assembly_YfgL"/>
    <property type="match status" value="1"/>
</dbReference>
<accession>A0A4Z0M3A4</accession>
<evidence type="ECO:0000313" key="7">
    <source>
        <dbReference type="EMBL" id="TGD73927.1"/>
    </source>
</evidence>
<dbReference type="PANTHER" id="PTHR34512:SF30">
    <property type="entry name" value="OUTER MEMBRANE PROTEIN ASSEMBLY FACTOR BAMB"/>
    <property type="match status" value="1"/>
</dbReference>
<keyword evidence="4" id="KW-0564">Palmitate</keyword>
<dbReference type="Pfam" id="PF13360">
    <property type="entry name" value="PQQ_2"/>
    <property type="match status" value="1"/>
</dbReference>
<evidence type="ECO:0000256" key="4">
    <source>
        <dbReference type="HAMAP-Rule" id="MF_00923"/>
    </source>
</evidence>
<dbReference type="AlphaFoldDB" id="A0A4Z0M3A4"/>
<feature type="chain" id="PRO_5021521037" description="Outer membrane protein assembly factor BamB" evidence="5">
    <location>
        <begin position="24"/>
        <end position="391"/>
    </location>
</feature>
<feature type="signal peptide" evidence="5">
    <location>
        <begin position="1"/>
        <end position="23"/>
    </location>
</feature>
<dbReference type="OrthoDB" id="5173551at2"/>
<sequence length="391" mass="41792">MALYLRRLAALALLLSLGGCSTISGWFSKDDDDPTEPAELVDFDETVRIKKLWSTGIGDGQGDGFYKIQPVIGGDVIYVASADGEVEAISRAKGKRLWDADLDMGLSGGVGLYADALFVGNADGSVLKLSADDGSVLWSTELQGEVLAPPQSNGRVVVVQTYDGKLQGLDFDTGARLWTYDSDVPVLTIRGTSVPLVNGNTVYAGFANGRVVAFNMDTGGILWEVRVAIAQGRSEIDRIVDVDGAMALVGSELYAASYQGRVVAIDVSSGRKIWQKDVSSFSGVSQGFGNVYVADENGTLSAYYRNGQGLRWEQPALAYRGLSRPTPVSSYVAVVDFEGYLHLVSQVDGQFAGRERVDGDGARADMLSDGNVLYVYSNGGKLVAYEVEPRS</sequence>
<dbReference type="RefSeq" id="WP_135442302.1">
    <property type="nucleotide sequence ID" value="NZ_SRLE01000006.1"/>
</dbReference>
<keyword evidence="8" id="KW-1185">Reference proteome</keyword>